<dbReference type="EC" id="3.4.11.2" evidence="4 12"/>
<evidence type="ECO:0000256" key="9">
    <source>
        <dbReference type="ARBA" id="ARBA00022801"/>
    </source>
</evidence>
<keyword evidence="10" id="KW-0862">Zinc</keyword>
<comment type="catalytic activity">
    <reaction evidence="1">
        <text>Release of an N-terminal amino acid, Xaa-|-Yaa- from a peptide, amide or arylamide. Xaa is preferably Ala, but may be most amino acids including Pro (slow action). When a terminal hydrophobic residue is followed by a prolyl residue, the two may be released as an intact Xaa-Pro dipeptide.</text>
        <dbReference type="EC" id="3.4.11.2"/>
    </reaction>
</comment>
<dbReference type="AlphaFoldDB" id="A0A6A7RW63"/>
<dbReference type="PANTHER" id="PTHR46322:SF1">
    <property type="entry name" value="PUROMYCIN-SENSITIVE AMINOPEPTIDASE"/>
    <property type="match status" value="1"/>
</dbReference>
<organism evidence="17 18">
    <name type="scientific">Candidatus Accumulibacter phosphatis</name>
    <dbReference type="NCBI Taxonomy" id="327160"/>
    <lineage>
        <taxon>Bacteria</taxon>
        <taxon>Pseudomonadati</taxon>
        <taxon>Pseudomonadota</taxon>
        <taxon>Betaproteobacteria</taxon>
        <taxon>Candidatus Accumulibacter</taxon>
    </lineage>
</organism>
<dbReference type="Pfam" id="PF17432">
    <property type="entry name" value="DUF3458_C"/>
    <property type="match status" value="1"/>
</dbReference>
<evidence type="ECO:0000259" key="14">
    <source>
        <dbReference type="Pfam" id="PF11940"/>
    </source>
</evidence>
<dbReference type="InterPro" id="IPR001930">
    <property type="entry name" value="Peptidase_M1"/>
</dbReference>
<feature type="domain" description="Peptidase M1 alanyl aminopeptidase Ig-like fold" evidence="14">
    <location>
        <begin position="458"/>
        <end position="574"/>
    </location>
</feature>
<keyword evidence="8" id="KW-0479">Metal-binding</keyword>
<evidence type="ECO:0000256" key="5">
    <source>
        <dbReference type="ARBA" id="ARBA00015611"/>
    </source>
</evidence>
<evidence type="ECO:0000313" key="18">
    <source>
        <dbReference type="Proteomes" id="UP000342300"/>
    </source>
</evidence>
<evidence type="ECO:0000256" key="10">
    <source>
        <dbReference type="ARBA" id="ARBA00022833"/>
    </source>
</evidence>
<dbReference type="InterPro" id="IPR037144">
    <property type="entry name" value="Peptidase_M1_pepN_C_sf"/>
</dbReference>
<sequence length="626" mass="69892">MTSETPQRILRQDYTPPPFLVDSVELDVHFNAGEVLVNSQLQLRRNPLAARAAEAAAATPLPPLQLDGQGLETISVAIDGSVLGEDEYHCSDSLLTIVNPPDTLTLSTQVRIDADHNSSLSGLFRSRDGYFTQCEAQGFRRITWFPDRPDIMSRYQVTLHADKTRLPVLLANGNPAGSGDEGTDRHWAKWEDPFFKPCYLFALVAARLDVLRDEFTTSSGRSVQLAVFVEPGKLDQCAHAMDALKRSMRWDEEVFGLECDLDHYMIVAVGDFNMGAMENKGLNVFNTKYVLARADIATDADYQNIDRVVAHEYFHNWTGNRVTCRDWFQLSLKEGLTVYRDQEFGADMHSRAVTRIREVRALRAMQFPEDAGPMAHPVRPDSYIEINNFYTSTVYDKGAEVVRMIETLIGKQAFRRGMDLYFERHDGQAVTCDDFVAAMADASGVDLTQFKRWYDQAGTPHLWASGNYDAEMRSYTLTLSQSLPTRAAADATSEPLHSPLHSAFHIPVAIGLNGADGEDMPLLIAGEDSTADSGRTTRVLSLTDFEQQFVFTELAAAPVVSLLRDFSAPVILDFSWSDEELAHLLAHDSDPFNRWEAGQRLASRLILAAAEDISVGRAAYWPQTFV</sequence>
<feature type="domain" description="Peptidase M1 membrane alanine aminopeptidase" evidence="13">
    <location>
        <begin position="240"/>
        <end position="453"/>
    </location>
</feature>
<dbReference type="InterPro" id="IPR027268">
    <property type="entry name" value="Peptidase_M4/M1_CTD_sf"/>
</dbReference>
<feature type="domain" description="Aminopeptidase N-like N-terminal" evidence="16">
    <location>
        <begin position="97"/>
        <end position="200"/>
    </location>
</feature>
<dbReference type="EMBL" id="PDHS01000358">
    <property type="protein sequence ID" value="MQM31671.1"/>
    <property type="molecule type" value="Genomic_DNA"/>
</dbReference>
<evidence type="ECO:0000256" key="6">
    <source>
        <dbReference type="ARBA" id="ARBA00022438"/>
    </source>
</evidence>
<feature type="domain" description="Peptidase M1 alanyl aminopeptidase C-terminal" evidence="15">
    <location>
        <begin position="578"/>
        <end position="611"/>
    </location>
</feature>
<dbReference type="GO" id="GO:0008270">
    <property type="term" value="F:zinc ion binding"/>
    <property type="evidence" value="ECO:0007669"/>
    <property type="project" value="InterPro"/>
</dbReference>
<dbReference type="GO" id="GO:0006508">
    <property type="term" value="P:proteolysis"/>
    <property type="evidence" value="ECO:0007669"/>
    <property type="project" value="UniProtKB-UniRule"/>
</dbReference>
<proteinExistence type="inferred from homology"/>
<evidence type="ECO:0000256" key="2">
    <source>
        <dbReference type="ARBA" id="ARBA00001947"/>
    </source>
</evidence>
<keyword evidence="6 17" id="KW-0031">Aminopeptidase</keyword>
<reference evidence="17 18" key="1">
    <citation type="submission" date="2017-09" db="EMBL/GenBank/DDBJ databases">
        <title>Metagenomic Analysis Reveals Denitrifying Candidatus Accumulibacter and Flanking Population as a Source of N2O.</title>
        <authorList>
            <person name="Gao H."/>
            <person name="Mao Y."/>
            <person name="Zhao X."/>
            <person name="Liu W.-T."/>
            <person name="Zhang T."/>
            <person name="Wells G."/>
        </authorList>
    </citation>
    <scope>NUCLEOTIDE SEQUENCE [LARGE SCALE GENOMIC DNA]</scope>
    <source>
        <strain evidence="17">CANDO_2_IC</strain>
    </source>
</reference>
<dbReference type="Pfam" id="PF17900">
    <property type="entry name" value="Peptidase_M1_N"/>
    <property type="match status" value="1"/>
</dbReference>
<dbReference type="InterPro" id="IPR012779">
    <property type="entry name" value="Peptidase_M1_pepN"/>
</dbReference>
<dbReference type="PANTHER" id="PTHR46322">
    <property type="entry name" value="PUROMYCIN-SENSITIVE AMINOPEPTIDASE"/>
    <property type="match status" value="1"/>
</dbReference>
<dbReference type="SUPFAM" id="SSF63737">
    <property type="entry name" value="Leukotriene A4 hydrolase N-terminal domain"/>
    <property type="match status" value="1"/>
</dbReference>
<dbReference type="NCBIfam" id="TIGR02414">
    <property type="entry name" value="pepN_proteo"/>
    <property type="match status" value="1"/>
</dbReference>
<dbReference type="SUPFAM" id="SSF55486">
    <property type="entry name" value="Metalloproteases ('zincins'), catalytic domain"/>
    <property type="match status" value="1"/>
</dbReference>
<dbReference type="Gene3D" id="1.25.50.10">
    <property type="entry name" value="Peptidase M1, alanyl aminopeptidase, C-terminal domain"/>
    <property type="match status" value="1"/>
</dbReference>
<dbReference type="InterPro" id="IPR014782">
    <property type="entry name" value="Peptidase_M1_dom"/>
</dbReference>
<evidence type="ECO:0000256" key="12">
    <source>
        <dbReference type="NCBIfam" id="TIGR02414"/>
    </source>
</evidence>
<evidence type="ECO:0000256" key="7">
    <source>
        <dbReference type="ARBA" id="ARBA00022670"/>
    </source>
</evidence>
<dbReference type="FunFam" id="1.10.390.10:FF:000002">
    <property type="entry name" value="Aminopeptidase N"/>
    <property type="match status" value="1"/>
</dbReference>
<dbReference type="Pfam" id="PF01433">
    <property type="entry name" value="Peptidase_M1"/>
    <property type="match status" value="1"/>
</dbReference>
<protein>
    <recommendedName>
        <fullName evidence="5 12">Aminopeptidase N</fullName>
        <ecNumber evidence="4 12">3.4.11.2</ecNumber>
    </recommendedName>
</protein>
<keyword evidence="7" id="KW-0645">Protease</keyword>
<dbReference type="PRINTS" id="PR00756">
    <property type="entry name" value="ALADIPTASE"/>
</dbReference>
<keyword evidence="11" id="KW-0482">Metalloprotease</keyword>
<dbReference type="CDD" id="cd09600">
    <property type="entry name" value="M1_APN"/>
    <property type="match status" value="1"/>
</dbReference>
<evidence type="ECO:0000256" key="3">
    <source>
        <dbReference type="ARBA" id="ARBA00010136"/>
    </source>
</evidence>
<dbReference type="InterPro" id="IPR035414">
    <property type="entry name" value="Peptidase_M1_pepN_Ig-like"/>
</dbReference>
<dbReference type="GO" id="GO:0016285">
    <property type="term" value="F:alanyl aminopeptidase activity"/>
    <property type="evidence" value="ECO:0007669"/>
    <property type="project" value="UniProtKB-EC"/>
</dbReference>
<gene>
    <name evidence="17" type="ORF">CRU78_14575</name>
</gene>
<dbReference type="Pfam" id="PF11940">
    <property type="entry name" value="DUF3458"/>
    <property type="match status" value="1"/>
</dbReference>
<dbReference type="InterPro" id="IPR038438">
    <property type="entry name" value="PepN_Ig-like_sf"/>
</dbReference>
<evidence type="ECO:0000256" key="1">
    <source>
        <dbReference type="ARBA" id="ARBA00000098"/>
    </source>
</evidence>
<dbReference type="Gene3D" id="1.10.390.10">
    <property type="entry name" value="Neutral Protease Domain 2"/>
    <property type="match status" value="1"/>
</dbReference>
<dbReference type="InterPro" id="IPR045357">
    <property type="entry name" value="Aminopeptidase_N-like_N"/>
</dbReference>
<evidence type="ECO:0000256" key="8">
    <source>
        <dbReference type="ARBA" id="ARBA00022723"/>
    </source>
</evidence>
<dbReference type="Gene3D" id="3.30.2010.30">
    <property type="match status" value="1"/>
</dbReference>
<dbReference type="InterPro" id="IPR042097">
    <property type="entry name" value="Aminopeptidase_N-like_N_sf"/>
</dbReference>
<evidence type="ECO:0000259" key="15">
    <source>
        <dbReference type="Pfam" id="PF17432"/>
    </source>
</evidence>
<evidence type="ECO:0000259" key="16">
    <source>
        <dbReference type="Pfam" id="PF17900"/>
    </source>
</evidence>
<dbReference type="InterPro" id="IPR024601">
    <property type="entry name" value="Peptidase_M1_pepN_C"/>
</dbReference>
<evidence type="ECO:0000256" key="11">
    <source>
        <dbReference type="ARBA" id="ARBA00023049"/>
    </source>
</evidence>
<feature type="non-terminal residue" evidence="17">
    <location>
        <position position="626"/>
    </location>
</feature>
<evidence type="ECO:0000259" key="13">
    <source>
        <dbReference type="Pfam" id="PF01433"/>
    </source>
</evidence>
<dbReference type="FunFam" id="3.30.2010.30:FF:000002">
    <property type="entry name" value="Putative aminopeptidase N"/>
    <property type="match status" value="1"/>
</dbReference>
<evidence type="ECO:0000256" key="4">
    <source>
        <dbReference type="ARBA" id="ARBA00012564"/>
    </source>
</evidence>
<comment type="cofactor">
    <cofactor evidence="2">
        <name>Zn(2+)</name>
        <dbReference type="ChEBI" id="CHEBI:29105"/>
    </cofactor>
</comment>
<dbReference type="Proteomes" id="UP000342300">
    <property type="component" value="Unassembled WGS sequence"/>
</dbReference>
<accession>A0A6A7RW63</accession>
<dbReference type="Gene3D" id="2.60.40.1840">
    <property type="match status" value="1"/>
</dbReference>
<name>A0A6A7RW63_9PROT</name>
<dbReference type="Gene3D" id="2.60.40.1730">
    <property type="entry name" value="tricorn interacting facor f3 domain"/>
    <property type="match status" value="1"/>
</dbReference>
<dbReference type="GO" id="GO:0008237">
    <property type="term" value="F:metallopeptidase activity"/>
    <property type="evidence" value="ECO:0007669"/>
    <property type="project" value="UniProtKB-UniRule"/>
</dbReference>
<comment type="caution">
    <text evidence="17">The sequence shown here is derived from an EMBL/GenBank/DDBJ whole genome shotgun (WGS) entry which is preliminary data.</text>
</comment>
<evidence type="ECO:0000313" key="17">
    <source>
        <dbReference type="EMBL" id="MQM31671.1"/>
    </source>
</evidence>
<keyword evidence="9" id="KW-0378">Hydrolase</keyword>
<comment type="similarity">
    <text evidence="3">Belongs to the peptidase M1 family.</text>
</comment>